<evidence type="ECO:0000256" key="4">
    <source>
        <dbReference type="ARBA" id="ARBA00022741"/>
    </source>
</evidence>
<dbReference type="InterPro" id="IPR041701">
    <property type="entry name" value="MetN_ABC"/>
</dbReference>
<dbReference type="GO" id="GO:0006865">
    <property type="term" value="P:amino acid transport"/>
    <property type="evidence" value="ECO:0007669"/>
    <property type="project" value="UniProtKB-KW"/>
</dbReference>
<keyword evidence="3" id="KW-1003">Cell membrane</keyword>
<dbReference type="SMART" id="SM00930">
    <property type="entry name" value="NIL"/>
    <property type="match status" value="1"/>
</dbReference>
<dbReference type="GO" id="GO:0016887">
    <property type="term" value="F:ATP hydrolysis activity"/>
    <property type="evidence" value="ECO:0007669"/>
    <property type="project" value="InterPro"/>
</dbReference>
<reference evidence="10 11" key="1">
    <citation type="submission" date="2019-11" db="EMBL/GenBank/DDBJ databases">
        <title>Terrilactibacillus tamarindus sp. nov. BCM23-1 isolated from bark of Tamarindus indica.</title>
        <authorList>
            <person name="Kingkaew E."/>
            <person name="Tanasupawat S."/>
        </authorList>
    </citation>
    <scope>NUCLEOTIDE SEQUENCE [LARGE SCALE GENOMIC DNA]</scope>
    <source>
        <strain evidence="10 11">BCM23-1</strain>
    </source>
</reference>
<protein>
    <submittedName>
        <fullName evidence="10">ATP-binding cassette domain-containing protein</fullName>
    </submittedName>
</protein>
<comment type="caution">
    <text evidence="10">The sequence shown here is derived from an EMBL/GenBank/DDBJ whole genome shotgun (WGS) entry which is preliminary data.</text>
</comment>
<sequence length="338" mass="37284">MISLQNVSKTFEVGKKKVEALKDVSVEINKGEIFGVIGFSGAGKSTLIRCVNLLERPTSGKVIIDGTDILTLNKKDLQKVRQKIGMIFQGYNLLKTATVYQNIAIPLRLEGVPAAEIRERVKKYLEIVGLADKAKSYPGELSGGQRQRVAIARALAHEPEVLLSDEATSALDPTTTEQILELLLTINKELGITIFLITHELDVIQRICDRVAVMEQGRIVEQGKVVDVFTKPEHPRTKSFVRNKDVFHVPEAIKQQLEKSGKLVALTFLGESSKDPFLATIAKKFDILPSIIAGGIDQLKDQSVGNLLVHLKGTEPEIQKAISYLQAEEVLVEEVSNQ</sequence>
<evidence type="ECO:0000313" key="11">
    <source>
        <dbReference type="Proteomes" id="UP000440978"/>
    </source>
</evidence>
<keyword evidence="4" id="KW-0547">Nucleotide-binding</keyword>
<dbReference type="Pfam" id="PF00005">
    <property type="entry name" value="ABC_tran"/>
    <property type="match status" value="1"/>
</dbReference>
<gene>
    <name evidence="10" type="ORF">GMB86_07875</name>
</gene>
<dbReference type="PANTHER" id="PTHR43166:SF30">
    <property type="entry name" value="METHIONINE IMPORT ATP-BINDING PROTEIN METN"/>
    <property type="match status" value="1"/>
</dbReference>
<keyword evidence="7" id="KW-0029">Amino-acid transport</keyword>
<dbReference type="InterPro" id="IPR003439">
    <property type="entry name" value="ABC_transporter-like_ATP-bd"/>
</dbReference>
<dbReference type="PROSITE" id="PS00211">
    <property type="entry name" value="ABC_TRANSPORTER_1"/>
    <property type="match status" value="1"/>
</dbReference>
<dbReference type="InterPro" id="IPR045865">
    <property type="entry name" value="ACT-like_dom_sf"/>
</dbReference>
<dbReference type="InterPro" id="IPR018449">
    <property type="entry name" value="NIL_domain"/>
</dbReference>
<dbReference type="Gene3D" id="3.40.50.300">
    <property type="entry name" value="P-loop containing nucleotide triphosphate hydrolases"/>
    <property type="match status" value="1"/>
</dbReference>
<evidence type="ECO:0000256" key="8">
    <source>
        <dbReference type="ARBA" id="ARBA00023136"/>
    </source>
</evidence>
<evidence type="ECO:0000256" key="2">
    <source>
        <dbReference type="ARBA" id="ARBA00022448"/>
    </source>
</evidence>
<dbReference type="Gene3D" id="3.30.70.260">
    <property type="match status" value="1"/>
</dbReference>
<dbReference type="CDD" id="cd03258">
    <property type="entry name" value="ABC_MetN_methionine_transporter"/>
    <property type="match status" value="1"/>
</dbReference>
<keyword evidence="5 10" id="KW-0067">ATP-binding</keyword>
<keyword evidence="2" id="KW-0813">Transport</keyword>
<feature type="domain" description="ABC transporter" evidence="9">
    <location>
        <begin position="2"/>
        <end position="241"/>
    </location>
</feature>
<dbReference type="RefSeq" id="WP_155218436.1">
    <property type="nucleotide sequence ID" value="NZ_WNHB01000010.1"/>
</dbReference>
<evidence type="ECO:0000259" key="9">
    <source>
        <dbReference type="PROSITE" id="PS50893"/>
    </source>
</evidence>
<dbReference type="SUPFAM" id="SSF55021">
    <property type="entry name" value="ACT-like"/>
    <property type="match status" value="1"/>
</dbReference>
<dbReference type="SMART" id="SM00382">
    <property type="entry name" value="AAA"/>
    <property type="match status" value="1"/>
</dbReference>
<keyword evidence="6" id="KW-1278">Translocase</keyword>
<keyword evidence="8" id="KW-0472">Membrane</keyword>
<dbReference type="OrthoDB" id="9802264at2"/>
<comment type="similarity">
    <text evidence="1">Belongs to the ABC transporter superfamily.</text>
</comment>
<keyword evidence="11" id="KW-1185">Reference proteome</keyword>
<evidence type="ECO:0000256" key="3">
    <source>
        <dbReference type="ARBA" id="ARBA00022475"/>
    </source>
</evidence>
<dbReference type="GO" id="GO:0005524">
    <property type="term" value="F:ATP binding"/>
    <property type="evidence" value="ECO:0007669"/>
    <property type="project" value="UniProtKB-KW"/>
</dbReference>
<dbReference type="SUPFAM" id="SSF52540">
    <property type="entry name" value="P-loop containing nucleoside triphosphate hydrolases"/>
    <property type="match status" value="1"/>
</dbReference>
<dbReference type="FunFam" id="3.40.50.300:FF:000056">
    <property type="entry name" value="Cell division ATP-binding protein FtsE"/>
    <property type="match status" value="1"/>
</dbReference>
<organism evidence="10 11">
    <name type="scientific">Terrilactibacillus tamarindi</name>
    <dbReference type="NCBI Taxonomy" id="2599694"/>
    <lineage>
        <taxon>Bacteria</taxon>
        <taxon>Bacillati</taxon>
        <taxon>Bacillota</taxon>
        <taxon>Bacilli</taxon>
        <taxon>Bacillales</taxon>
        <taxon>Bacillaceae</taxon>
        <taxon>Terrilactibacillus</taxon>
    </lineage>
</organism>
<dbReference type="InterPro" id="IPR027417">
    <property type="entry name" value="P-loop_NTPase"/>
</dbReference>
<dbReference type="GO" id="GO:0005886">
    <property type="term" value="C:plasma membrane"/>
    <property type="evidence" value="ECO:0007669"/>
    <property type="project" value="UniProtKB-ARBA"/>
</dbReference>
<dbReference type="InterPro" id="IPR017871">
    <property type="entry name" value="ABC_transporter-like_CS"/>
</dbReference>
<dbReference type="PANTHER" id="PTHR43166">
    <property type="entry name" value="AMINO ACID IMPORT ATP-BINDING PROTEIN"/>
    <property type="match status" value="1"/>
</dbReference>
<dbReference type="InterPro" id="IPR003593">
    <property type="entry name" value="AAA+_ATPase"/>
</dbReference>
<proteinExistence type="inferred from homology"/>
<name>A0A6N8CUS8_9BACI</name>
<dbReference type="AlphaFoldDB" id="A0A6N8CUS8"/>
<accession>A0A6N8CUS8</accession>
<dbReference type="EMBL" id="WNHB01000010">
    <property type="protein sequence ID" value="MTT31926.1"/>
    <property type="molecule type" value="Genomic_DNA"/>
</dbReference>
<evidence type="ECO:0000256" key="7">
    <source>
        <dbReference type="ARBA" id="ARBA00022970"/>
    </source>
</evidence>
<dbReference type="Proteomes" id="UP000440978">
    <property type="component" value="Unassembled WGS sequence"/>
</dbReference>
<dbReference type="Pfam" id="PF09383">
    <property type="entry name" value="NIL"/>
    <property type="match status" value="1"/>
</dbReference>
<evidence type="ECO:0000256" key="5">
    <source>
        <dbReference type="ARBA" id="ARBA00022840"/>
    </source>
</evidence>
<dbReference type="PROSITE" id="PS50893">
    <property type="entry name" value="ABC_TRANSPORTER_2"/>
    <property type="match status" value="1"/>
</dbReference>
<dbReference type="InterPro" id="IPR050086">
    <property type="entry name" value="MetN_ABC_transporter-like"/>
</dbReference>
<evidence type="ECO:0000313" key="10">
    <source>
        <dbReference type="EMBL" id="MTT31926.1"/>
    </source>
</evidence>
<evidence type="ECO:0000256" key="6">
    <source>
        <dbReference type="ARBA" id="ARBA00022967"/>
    </source>
</evidence>
<evidence type="ECO:0000256" key="1">
    <source>
        <dbReference type="ARBA" id="ARBA00005417"/>
    </source>
</evidence>